<feature type="region of interest" description="Disordered" evidence="1">
    <location>
        <begin position="1055"/>
        <end position="1075"/>
    </location>
</feature>
<name>A0ABR2R946_9ROSI</name>
<protein>
    <submittedName>
        <fullName evidence="2">Uncharacterized protein</fullName>
    </submittedName>
</protein>
<dbReference type="Proteomes" id="UP001396334">
    <property type="component" value="Unassembled WGS sequence"/>
</dbReference>
<accession>A0ABR2R946</accession>
<gene>
    <name evidence="2" type="ORF">V6N11_035762</name>
</gene>
<evidence type="ECO:0000313" key="2">
    <source>
        <dbReference type="EMBL" id="KAK9009217.1"/>
    </source>
</evidence>
<dbReference type="EMBL" id="JBBPBN010000024">
    <property type="protein sequence ID" value="KAK9009217.1"/>
    <property type="molecule type" value="Genomic_DNA"/>
</dbReference>
<comment type="caution">
    <text evidence="2">The sequence shown here is derived from an EMBL/GenBank/DDBJ whole genome shotgun (WGS) entry which is preliminary data.</text>
</comment>
<evidence type="ECO:0000313" key="3">
    <source>
        <dbReference type="Proteomes" id="UP001396334"/>
    </source>
</evidence>
<reference evidence="2 3" key="1">
    <citation type="journal article" date="2024" name="G3 (Bethesda)">
        <title>Genome assembly of Hibiscus sabdariffa L. provides insights into metabolisms of medicinal natural products.</title>
        <authorList>
            <person name="Kim T."/>
        </authorList>
    </citation>
    <scope>NUCLEOTIDE SEQUENCE [LARGE SCALE GENOMIC DNA]</scope>
    <source>
        <strain evidence="2">TK-2024</strain>
        <tissue evidence="2">Old leaves</tissue>
    </source>
</reference>
<proteinExistence type="predicted"/>
<organism evidence="2 3">
    <name type="scientific">Hibiscus sabdariffa</name>
    <name type="common">roselle</name>
    <dbReference type="NCBI Taxonomy" id="183260"/>
    <lineage>
        <taxon>Eukaryota</taxon>
        <taxon>Viridiplantae</taxon>
        <taxon>Streptophyta</taxon>
        <taxon>Embryophyta</taxon>
        <taxon>Tracheophyta</taxon>
        <taxon>Spermatophyta</taxon>
        <taxon>Magnoliopsida</taxon>
        <taxon>eudicotyledons</taxon>
        <taxon>Gunneridae</taxon>
        <taxon>Pentapetalae</taxon>
        <taxon>rosids</taxon>
        <taxon>malvids</taxon>
        <taxon>Malvales</taxon>
        <taxon>Malvaceae</taxon>
        <taxon>Malvoideae</taxon>
        <taxon>Hibiscus</taxon>
    </lineage>
</organism>
<evidence type="ECO:0000256" key="1">
    <source>
        <dbReference type="SAM" id="MobiDB-lite"/>
    </source>
</evidence>
<sequence>MGNFADCFFGRFHGVDDRPGSRWCESRSRPPLGRRSVRLEGPFNGCRQPCRLRCQVWNDACCDGMSFRCGKGSCFLFVLQVPVCCFTSVDWYGVWGRLDRGLSDGFTLFSVWLVEESSDDGLLVFNVDGAQDLVLGGSRLRSGSVEVGRSAVIWWKLYKDDGSSDGFAFGRYVREMEMMVLTFITGLRCRIRIEVSQRFSELKEEGDLADGWYVVFNVEVTWAWSWWRYRKKRTFCSVWVFRWLRRKIVWISVEAMGDSQEGFIDELVGAGSSLFRFPGMSWSKNVSRRMELGWEEGWCVTVLGKKVLKGTSEAANYPSECRRWICVWYVAGFENRVEGSLVSGFGQKTSVEGGVSFVLNSDGGRKLDGIVGWPESVFSNSGEGEVWLWWVNHNGLEEIKVCLRWSECLRLGRGWTCLHGLRGSSFWVLREVWMSSWWCLWKVKGEILRGKACGRWLWGSSRRSTAESKGRGKVTGDLLGYVISGCMACRRKGCTWLFSCGNLGPTGWLFSGQVVQWGTFPWRCGEAGLAGGPRLTCGAQGVLSSAYLWSDSSVKRNVWKERWKKVMQVYYVNGYGVLVIRGWTYVWGVTGIGNRIEGSLISGFVSLTPKEGGLCYSVRFDGVQKFDVLGVVGWTVTGGSVSGVWFWWGGGGRCLRGLQWPHFLVLQGVWRCSWWRSWRRLRRSTVESKGRKKVTGGFVVCRCMPQRGSETGKLGLTRSFFSGYVVQWGTFPWLCGVAGVAGYLRLTCGDQRRLLSKEALMATWSVFDNRFGGLIRCVFVVCFNGLKRSVLFVRSGGVKWSVLWGGSEEMERCVLWTRWVGVKRCVLEEYPNEAKRGVLRTKSGIFGGGSSGTKRNVLTIIIIYVLRCLKTGFSRVQRSVLKIGFVEVKRCVSKYAVDNLKRCVLRSRLCCLKALVLNVVLIMERCVLGNETDLVLYLENVSTCRGFIGVLLGIILSDTERSFLWKEILEMADEVANLMNNLCFSEEELVEMESMETQCKEQQCDTEKWVVAKLFTMRKVDGAAVEHCVSKPAGEEGPYQFGEWLRVPLAKKKNVVDGSGEDRGQQVQHAQLRPRGPKRVLQGKYEVCTPVGSKKARSASSSQGAEVEGGLEVVSPLKTSIRVEAAMQPR</sequence>
<keyword evidence="3" id="KW-1185">Reference proteome</keyword>